<protein>
    <submittedName>
        <fullName evidence="2">GlcNAc-PI de-N-acetylase</fullName>
    </submittedName>
</protein>
<dbReference type="PANTHER" id="PTHR12993">
    <property type="entry name" value="N-ACETYLGLUCOSAMINYL-PHOSPHATIDYLINOSITOL DE-N-ACETYLASE-RELATED"/>
    <property type="match status" value="1"/>
</dbReference>
<dbReference type="Pfam" id="PF02585">
    <property type="entry name" value="PIG-L"/>
    <property type="match status" value="1"/>
</dbReference>
<dbReference type="InterPro" id="IPR024078">
    <property type="entry name" value="LmbE-like_dom_sf"/>
</dbReference>
<gene>
    <name evidence="2" type="ORF">GCM10025881_15840</name>
</gene>
<evidence type="ECO:0000313" key="3">
    <source>
        <dbReference type="Proteomes" id="UP001157034"/>
    </source>
</evidence>
<sequence>MKLLTIYAHPADTITNCGGTLARHAEAGDDVTALILTHGGRIHANRYAEEWRKETPDESVVSADLQAIIDHKKHELERAAEIVGIRTLITLDHDDTMATLHEDVIEQIAEHVAREQPDVVICDYPKNPVMTMDAHTAASAMALAGIARAGFYLQNLDGRPETAVKQVFLTSLQVTANDALSHYGMRNDCFIDITPVVDRKIAAMDCFASQGYAGLFARKLIESNNGEMGRLAGVNFAEGFVRLHSETHSLLGITDAARAADPLVRHVEYSRLSLREMFPVARG</sequence>
<dbReference type="PANTHER" id="PTHR12993:SF11">
    <property type="entry name" value="N-ACETYLGLUCOSAMINYL-PHOSPHATIDYLINOSITOL DE-N-ACETYLASE"/>
    <property type="match status" value="1"/>
</dbReference>
<name>A0ABQ6K5A2_9MICO</name>
<dbReference type="Gene3D" id="3.40.50.10320">
    <property type="entry name" value="LmbE-like"/>
    <property type="match status" value="1"/>
</dbReference>
<dbReference type="Proteomes" id="UP001157034">
    <property type="component" value="Unassembled WGS sequence"/>
</dbReference>
<keyword evidence="1" id="KW-0862">Zinc</keyword>
<keyword evidence="3" id="KW-1185">Reference proteome</keyword>
<dbReference type="RefSeq" id="WP_284253652.1">
    <property type="nucleotide sequence ID" value="NZ_BAAAQO010000002.1"/>
</dbReference>
<accession>A0ABQ6K5A2</accession>
<comment type="caution">
    <text evidence="2">The sequence shown here is derived from an EMBL/GenBank/DDBJ whole genome shotgun (WGS) entry which is preliminary data.</text>
</comment>
<evidence type="ECO:0000313" key="2">
    <source>
        <dbReference type="EMBL" id="GMA94760.1"/>
    </source>
</evidence>
<dbReference type="InterPro" id="IPR003737">
    <property type="entry name" value="GlcNAc_PI_deacetylase-related"/>
</dbReference>
<organism evidence="2 3">
    <name type="scientific">Pseudolysinimonas kribbensis</name>
    <dbReference type="NCBI Taxonomy" id="433641"/>
    <lineage>
        <taxon>Bacteria</taxon>
        <taxon>Bacillati</taxon>
        <taxon>Actinomycetota</taxon>
        <taxon>Actinomycetes</taxon>
        <taxon>Micrococcales</taxon>
        <taxon>Microbacteriaceae</taxon>
        <taxon>Pseudolysinimonas</taxon>
    </lineage>
</organism>
<reference evidence="3" key="1">
    <citation type="journal article" date="2019" name="Int. J. Syst. Evol. Microbiol.">
        <title>The Global Catalogue of Microorganisms (GCM) 10K type strain sequencing project: providing services to taxonomists for standard genome sequencing and annotation.</title>
        <authorList>
            <consortium name="The Broad Institute Genomics Platform"/>
            <consortium name="The Broad Institute Genome Sequencing Center for Infectious Disease"/>
            <person name="Wu L."/>
            <person name="Ma J."/>
        </authorList>
    </citation>
    <scope>NUCLEOTIDE SEQUENCE [LARGE SCALE GENOMIC DNA]</scope>
    <source>
        <strain evidence="3">NBRC 108894</strain>
    </source>
</reference>
<dbReference type="SUPFAM" id="SSF102588">
    <property type="entry name" value="LmbE-like"/>
    <property type="match status" value="1"/>
</dbReference>
<proteinExistence type="predicted"/>
<evidence type="ECO:0000256" key="1">
    <source>
        <dbReference type="ARBA" id="ARBA00022833"/>
    </source>
</evidence>
<dbReference type="EMBL" id="BSVB01000001">
    <property type="protein sequence ID" value="GMA94760.1"/>
    <property type="molecule type" value="Genomic_DNA"/>
</dbReference>